<evidence type="ECO:0000259" key="2">
    <source>
        <dbReference type="Pfam" id="PF12146"/>
    </source>
</evidence>
<gene>
    <name evidence="3" type="ORF">DNJ73_06605</name>
</gene>
<dbReference type="InterPro" id="IPR050960">
    <property type="entry name" value="AB_hydrolase_4_sf"/>
</dbReference>
<organism evidence="3 4">
    <name type="scientific">Prochlorococcus marinus XMU1408</name>
    <dbReference type="NCBI Taxonomy" id="2213228"/>
    <lineage>
        <taxon>Bacteria</taxon>
        <taxon>Bacillati</taxon>
        <taxon>Cyanobacteriota</taxon>
        <taxon>Cyanophyceae</taxon>
        <taxon>Synechococcales</taxon>
        <taxon>Prochlorococcaceae</taxon>
        <taxon>Prochlorococcus</taxon>
    </lineage>
</organism>
<sequence>MGVKGNLKKEDLLSDLGISPFKERLPWIGPDLQTLRDTFASDELPDAYSSEIRIKVPPLKTRKAGGGFLVAYLDKPSSVSSINGLVLLLHGLGGSTRRRGLTRMASALVQSNFAVLKLNLRGSDPCRDFVDGTYAAECNSDLIPVLRRAREISYQLTEDYQSSKNIPVFGAGISLGGTILLNACMCDESLLDGLVCISSPLDLNECSSSIERPRNFIYQKWLLNRLIRQTLEDPFGVEEREKNALLINRKDKERKINDIRSFDNFITAPRWGYKDVGEYYAKASPFFSLIENKKSLPKTLFIQSKDDPWVPFLAAEKLMEKMKFSNNQMANQFIFTEKGGHNGFHGVKGCWGDQVVSKWLLSLKTI</sequence>
<comment type="caution">
    <text evidence="3">The sequence shown here is derived from an EMBL/GenBank/DDBJ whole genome shotgun (WGS) entry which is preliminary data.</text>
</comment>
<dbReference type="InterPro" id="IPR029058">
    <property type="entry name" value="AB_hydrolase_fold"/>
</dbReference>
<keyword evidence="3" id="KW-0378">Hydrolase</keyword>
<name>A0A318R2G3_PROMR</name>
<dbReference type="Gene3D" id="3.40.50.1820">
    <property type="entry name" value="alpha/beta hydrolase"/>
    <property type="match status" value="1"/>
</dbReference>
<feature type="domain" description="Serine aminopeptidase S33" evidence="2">
    <location>
        <begin position="82"/>
        <end position="326"/>
    </location>
</feature>
<dbReference type="PANTHER" id="PTHR10794">
    <property type="entry name" value="ABHYDROLASE DOMAIN-CONTAINING PROTEIN"/>
    <property type="match status" value="1"/>
</dbReference>
<dbReference type="PANTHER" id="PTHR10794:SF94">
    <property type="entry name" value="ESTERASE YHET-RELATED"/>
    <property type="match status" value="1"/>
</dbReference>
<reference evidence="3 4" key="1">
    <citation type="journal article" date="2018" name="Appl. Environ. Microbiol.">
        <title>Genome rearrangement shapes Prochlorococcus ecological adaptation.</title>
        <authorList>
            <person name="Yan W."/>
            <person name="Wei S."/>
            <person name="Wang Q."/>
            <person name="Xiao X."/>
            <person name="Zeng Q."/>
            <person name="Jiao N."/>
            <person name="Zhang R."/>
        </authorList>
    </citation>
    <scope>NUCLEOTIDE SEQUENCE [LARGE SCALE GENOMIC DNA]</scope>
    <source>
        <strain evidence="3 4">XMU1408</strain>
    </source>
</reference>
<accession>A0A318R2G3</accession>
<dbReference type="Proteomes" id="UP000247807">
    <property type="component" value="Unassembled WGS sequence"/>
</dbReference>
<dbReference type="GO" id="GO:0034338">
    <property type="term" value="F:short-chain carboxylesterase activity"/>
    <property type="evidence" value="ECO:0007669"/>
    <property type="project" value="TreeGrafter"/>
</dbReference>
<dbReference type="InterPro" id="IPR022742">
    <property type="entry name" value="Hydrolase_4"/>
</dbReference>
<evidence type="ECO:0000313" key="4">
    <source>
        <dbReference type="Proteomes" id="UP000247807"/>
    </source>
</evidence>
<dbReference type="SUPFAM" id="SSF53474">
    <property type="entry name" value="alpha/beta-Hydrolases"/>
    <property type="match status" value="1"/>
</dbReference>
<proteinExistence type="inferred from homology"/>
<protein>
    <submittedName>
        <fullName evidence="3">Alpha/beta hydrolase</fullName>
    </submittedName>
</protein>
<evidence type="ECO:0000256" key="1">
    <source>
        <dbReference type="ARBA" id="ARBA00010884"/>
    </source>
</evidence>
<dbReference type="RefSeq" id="WP_158467258.1">
    <property type="nucleotide sequence ID" value="NZ_QJUE01000005.1"/>
</dbReference>
<comment type="similarity">
    <text evidence="1">Belongs to the AB hydrolase superfamily. AB hydrolase 4 family.</text>
</comment>
<evidence type="ECO:0000313" key="3">
    <source>
        <dbReference type="EMBL" id="PYE01100.1"/>
    </source>
</evidence>
<dbReference type="GO" id="GO:0047372">
    <property type="term" value="F:monoacylglycerol lipase activity"/>
    <property type="evidence" value="ECO:0007669"/>
    <property type="project" value="TreeGrafter"/>
</dbReference>
<dbReference type="OrthoDB" id="332676at2"/>
<dbReference type="EMBL" id="QJUE01000005">
    <property type="protein sequence ID" value="PYE01100.1"/>
    <property type="molecule type" value="Genomic_DNA"/>
</dbReference>
<dbReference type="Pfam" id="PF12146">
    <property type="entry name" value="Hydrolase_4"/>
    <property type="match status" value="1"/>
</dbReference>
<dbReference type="AlphaFoldDB" id="A0A318R2G3"/>